<dbReference type="Proteomes" id="UP000186583">
    <property type="component" value="Unassembled WGS sequence"/>
</dbReference>
<dbReference type="EMBL" id="MPGH01000091">
    <property type="protein sequence ID" value="OLN87518.1"/>
    <property type="molecule type" value="Genomic_DNA"/>
</dbReference>
<organism evidence="1 2">
    <name type="scientific">Colletotrichum chlorophyti</name>
    <dbReference type="NCBI Taxonomy" id="708187"/>
    <lineage>
        <taxon>Eukaryota</taxon>
        <taxon>Fungi</taxon>
        <taxon>Dikarya</taxon>
        <taxon>Ascomycota</taxon>
        <taxon>Pezizomycotina</taxon>
        <taxon>Sordariomycetes</taxon>
        <taxon>Hypocreomycetidae</taxon>
        <taxon>Glomerellales</taxon>
        <taxon>Glomerellaceae</taxon>
        <taxon>Colletotrichum</taxon>
    </lineage>
</organism>
<evidence type="ECO:0008006" key="3">
    <source>
        <dbReference type="Google" id="ProtNLM"/>
    </source>
</evidence>
<dbReference type="OrthoDB" id="5275938at2759"/>
<accession>A0A1Q8RT63</accession>
<gene>
    <name evidence="1" type="ORF">CCHL11_06106</name>
</gene>
<evidence type="ECO:0000313" key="2">
    <source>
        <dbReference type="Proteomes" id="UP000186583"/>
    </source>
</evidence>
<evidence type="ECO:0000313" key="1">
    <source>
        <dbReference type="EMBL" id="OLN87518.1"/>
    </source>
</evidence>
<comment type="caution">
    <text evidence="1">The sequence shown here is derived from an EMBL/GenBank/DDBJ whole genome shotgun (WGS) entry which is preliminary data.</text>
</comment>
<sequence>MASRRDIDPDGDITLVLGPIRLGSDAEVNDDSSEGSVKNLQSDELRVSSKILKLNSPVFKAMLGGKFREGAELAGKTDHSEPYIVDLPDDDVEAMTILCQILHNVYIPERPSPLCLERLAFVCDKYECMEALKYCGMVWVRDWLQDFDDQDTEAAMPPMDDFCKLLVFTYVIELPTEFSEISWRIFLYHRGPISSTSSQTKGLADHPLLRHNVIGCLESKRHWACNIFYMGVIHPMTWNLEVKENPCVRAARTLAAYVETLRRSQILPADVDFTTHRFCNLLDTATSLPKIWMVDFPCMREQAVCACRSNKYYGRNFSERAGLEATKIIQQRRLFNCLDCLKSNGVSLQQKSCRVMHFDTAKSA</sequence>
<dbReference type="AlphaFoldDB" id="A0A1Q8RT63"/>
<proteinExistence type="predicted"/>
<dbReference type="Gene3D" id="3.30.710.10">
    <property type="entry name" value="Potassium Channel Kv1.1, Chain A"/>
    <property type="match status" value="1"/>
</dbReference>
<dbReference type="InterPro" id="IPR011333">
    <property type="entry name" value="SKP1/BTB/POZ_sf"/>
</dbReference>
<name>A0A1Q8RT63_9PEZI</name>
<keyword evidence="2" id="KW-1185">Reference proteome</keyword>
<dbReference type="STRING" id="708187.A0A1Q8RT63"/>
<protein>
    <recommendedName>
        <fullName evidence="3">BTB domain-containing protein</fullName>
    </recommendedName>
</protein>
<reference evidence="1 2" key="1">
    <citation type="submission" date="2016-11" db="EMBL/GenBank/DDBJ databases">
        <title>Draft Genome Assembly of Colletotrichum chlorophyti a pathogen of herbaceous plants.</title>
        <authorList>
            <person name="Gan P."/>
            <person name="Narusaka M."/>
            <person name="Tsushima A."/>
            <person name="Narusaka Y."/>
            <person name="Takano Y."/>
            <person name="Shirasu K."/>
        </authorList>
    </citation>
    <scope>NUCLEOTIDE SEQUENCE [LARGE SCALE GENOMIC DNA]</scope>
    <source>
        <strain evidence="1 2">NTL11</strain>
    </source>
</reference>